<dbReference type="InterPro" id="IPR005064">
    <property type="entry name" value="BUG"/>
</dbReference>
<evidence type="ECO:0000313" key="3">
    <source>
        <dbReference type="EMBL" id="THJ32784.1"/>
    </source>
</evidence>
<gene>
    <name evidence="3" type="ORF">E8K88_10855</name>
</gene>
<dbReference type="AlphaFoldDB" id="A0A4S5BJX2"/>
<accession>A0A4S5BJX2</accession>
<evidence type="ECO:0000256" key="2">
    <source>
        <dbReference type="SAM" id="SignalP"/>
    </source>
</evidence>
<keyword evidence="4" id="KW-1185">Reference proteome</keyword>
<dbReference type="InterPro" id="IPR042100">
    <property type="entry name" value="Bug_dom1"/>
</dbReference>
<dbReference type="SUPFAM" id="SSF53850">
    <property type="entry name" value="Periplasmic binding protein-like II"/>
    <property type="match status" value="1"/>
</dbReference>
<dbReference type="PIRSF" id="PIRSF017082">
    <property type="entry name" value="YflP"/>
    <property type="match status" value="1"/>
</dbReference>
<dbReference type="RefSeq" id="WP_136406694.1">
    <property type="nucleotide sequence ID" value="NZ_SSWX01000013.1"/>
</dbReference>
<dbReference type="Gene3D" id="3.40.190.10">
    <property type="entry name" value="Periplasmic binding protein-like II"/>
    <property type="match status" value="1"/>
</dbReference>
<evidence type="ECO:0000313" key="4">
    <source>
        <dbReference type="Proteomes" id="UP000306236"/>
    </source>
</evidence>
<dbReference type="PANTHER" id="PTHR42928:SF5">
    <property type="entry name" value="BLR1237 PROTEIN"/>
    <property type="match status" value="1"/>
</dbReference>
<proteinExistence type="inferred from homology"/>
<dbReference type="EMBL" id="SSWX01000013">
    <property type="protein sequence ID" value="THJ32784.1"/>
    <property type="molecule type" value="Genomic_DNA"/>
</dbReference>
<dbReference type="Pfam" id="PF03401">
    <property type="entry name" value="TctC"/>
    <property type="match status" value="1"/>
</dbReference>
<organism evidence="3 4">
    <name type="scientific">Lampropedia aestuarii</name>
    <dbReference type="NCBI Taxonomy" id="2562762"/>
    <lineage>
        <taxon>Bacteria</taxon>
        <taxon>Pseudomonadati</taxon>
        <taxon>Pseudomonadota</taxon>
        <taxon>Betaproteobacteria</taxon>
        <taxon>Burkholderiales</taxon>
        <taxon>Comamonadaceae</taxon>
        <taxon>Lampropedia</taxon>
    </lineage>
</organism>
<sequence>MPFRSLVLTALCITGLTGITATAYADTVTTIVVPYGPGGPLDTTARILAESVKDSLGNVIVENRPGAGGNIGLSQVARAKPDGTTLGIAAVATMAINPWLYASMPYDAANDFAAITPIASVPNVLVMNSERAKELGIANLQDLITYAKGHANQLNYGSGGNGSAGHLAGELFKQMGQLEAVHIPYNGANPAQLALLSKEVDFNFDNLAAAAANIRSGKLLALAVTTEAPSPMLPGVPSMAQTLPGFTIDTWWGLVAPANTPADTIAELNKAFTQALKSEQTQQRFDLLLAQPITSSAEDFGSFMDAERQRYESIVKAAGARID</sequence>
<dbReference type="Gene3D" id="3.40.190.150">
    <property type="entry name" value="Bordetella uptake gene, domain 1"/>
    <property type="match status" value="1"/>
</dbReference>
<reference evidence="3 4" key="1">
    <citation type="submission" date="2019-04" db="EMBL/GenBank/DDBJ databases">
        <title>Lampropedia sp YIM MLB12 draf genome.</title>
        <authorList>
            <person name="Wang Y.-X."/>
        </authorList>
    </citation>
    <scope>NUCLEOTIDE SEQUENCE [LARGE SCALE GENOMIC DNA]</scope>
    <source>
        <strain evidence="3 4">YIM MLB12</strain>
    </source>
</reference>
<feature type="chain" id="PRO_5020831972" evidence="2">
    <location>
        <begin position="26"/>
        <end position="323"/>
    </location>
</feature>
<comment type="caution">
    <text evidence="3">The sequence shown here is derived from an EMBL/GenBank/DDBJ whole genome shotgun (WGS) entry which is preliminary data.</text>
</comment>
<evidence type="ECO:0000256" key="1">
    <source>
        <dbReference type="ARBA" id="ARBA00006987"/>
    </source>
</evidence>
<keyword evidence="2" id="KW-0732">Signal</keyword>
<dbReference type="PANTHER" id="PTHR42928">
    <property type="entry name" value="TRICARBOXYLATE-BINDING PROTEIN"/>
    <property type="match status" value="1"/>
</dbReference>
<dbReference type="OrthoDB" id="8678477at2"/>
<name>A0A4S5BJX2_9BURK</name>
<protein>
    <submittedName>
        <fullName evidence="3">Tripartite tricarboxylate transporter substrate binding protein</fullName>
    </submittedName>
</protein>
<dbReference type="Proteomes" id="UP000306236">
    <property type="component" value="Unassembled WGS sequence"/>
</dbReference>
<comment type="similarity">
    <text evidence="1">Belongs to the UPF0065 (bug) family.</text>
</comment>
<feature type="signal peptide" evidence="2">
    <location>
        <begin position="1"/>
        <end position="25"/>
    </location>
</feature>